<dbReference type="OrthoDB" id="1740972at2759"/>
<protein>
    <submittedName>
        <fullName evidence="2">Uncharacterized protein</fullName>
    </submittedName>
</protein>
<sequence length="353" mass="40024">MQEKALQQLLPIPCLQLPFLLPEIRLEMGINGVTLGCLQFFFTSLPANMVYVTSWDDFVEKSVQLFRTIRILGADGSCKAKLTLFQDIDQLRDILVAAISFPFHQGSGVTKAQEKTLLKMTFVPYDLVCSIGLLETLDARNMDEHYNESCLTGEYVRNGDCKYRQDCRDITPWMYALYVLYLIGIVCLEQKLQNPHPIARERRRRGRLHQQAKHRRNSAHHRVVDAQEACPRRGGGGDRRRELDRAAPDLVQAFRVRGSTGTRTAAIPFSSLFASVDRLDWVLMVVGSLSATAHGTALVVYLHYFAKIIHLLVHDHPHTRGDFYDDLVDGWKEHLIGWGPESGALTFGGNFRL</sequence>
<dbReference type="Proteomes" id="UP000626092">
    <property type="component" value="Unassembled WGS sequence"/>
</dbReference>
<accession>A0A834G7M6</accession>
<dbReference type="AlphaFoldDB" id="A0A834G7M6"/>
<name>A0A834G7M6_RHOSS</name>
<reference evidence="2" key="1">
    <citation type="submission" date="2019-11" db="EMBL/GenBank/DDBJ databases">
        <authorList>
            <person name="Liu Y."/>
            <person name="Hou J."/>
            <person name="Li T.-Q."/>
            <person name="Guan C.-H."/>
            <person name="Wu X."/>
            <person name="Wu H.-Z."/>
            <person name="Ling F."/>
            <person name="Zhang R."/>
            <person name="Shi X.-G."/>
            <person name="Ren J.-P."/>
            <person name="Chen E.-F."/>
            <person name="Sun J.-M."/>
        </authorList>
    </citation>
    <scope>NUCLEOTIDE SEQUENCE</scope>
    <source>
        <strain evidence="2">Adult_tree_wgs_1</strain>
        <tissue evidence="2">Leaves</tissue>
    </source>
</reference>
<comment type="caution">
    <text evidence="2">The sequence shown here is derived from an EMBL/GenBank/DDBJ whole genome shotgun (WGS) entry which is preliminary data.</text>
</comment>
<evidence type="ECO:0000256" key="1">
    <source>
        <dbReference type="SAM" id="MobiDB-lite"/>
    </source>
</evidence>
<organism evidence="2 3">
    <name type="scientific">Rhododendron simsii</name>
    <name type="common">Sims's rhododendron</name>
    <dbReference type="NCBI Taxonomy" id="118357"/>
    <lineage>
        <taxon>Eukaryota</taxon>
        <taxon>Viridiplantae</taxon>
        <taxon>Streptophyta</taxon>
        <taxon>Embryophyta</taxon>
        <taxon>Tracheophyta</taxon>
        <taxon>Spermatophyta</taxon>
        <taxon>Magnoliopsida</taxon>
        <taxon>eudicotyledons</taxon>
        <taxon>Gunneridae</taxon>
        <taxon>Pentapetalae</taxon>
        <taxon>asterids</taxon>
        <taxon>Ericales</taxon>
        <taxon>Ericaceae</taxon>
        <taxon>Ericoideae</taxon>
        <taxon>Rhodoreae</taxon>
        <taxon>Rhododendron</taxon>
    </lineage>
</organism>
<evidence type="ECO:0000313" key="3">
    <source>
        <dbReference type="Proteomes" id="UP000626092"/>
    </source>
</evidence>
<proteinExistence type="predicted"/>
<feature type="compositionally biased region" description="Basic residues" evidence="1">
    <location>
        <begin position="201"/>
        <end position="220"/>
    </location>
</feature>
<keyword evidence="3" id="KW-1185">Reference proteome</keyword>
<dbReference type="EMBL" id="WJXA01000011">
    <property type="protein sequence ID" value="KAF7127661.1"/>
    <property type="molecule type" value="Genomic_DNA"/>
</dbReference>
<feature type="region of interest" description="Disordered" evidence="1">
    <location>
        <begin position="198"/>
        <end position="220"/>
    </location>
</feature>
<gene>
    <name evidence="2" type="ORF">RHSIM_Rhsim11G0085400</name>
</gene>
<evidence type="ECO:0000313" key="2">
    <source>
        <dbReference type="EMBL" id="KAF7127661.1"/>
    </source>
</evidence>